<dbReference type="NCBIfam" id="TIGR00002">
    <property type="entry name" value="S16"/>
    <property type="match status" value="1"/>
</dbReference>
<dbReference type="GO" id="GO:0003735">
    <property type="term" value="F:structural constituent of ribosome"/>
    <property type="evidence" value="ECO:0007669"/>
    <property type="project" value="InterPro"/>
</dbReference>
<dbReference type="eggNOG" id="COG0228">
    <property type="taxonomic scope" value="Bacteria"/>
</dbReference>
<dbReference type="FunCoup" id="F5YFQ5">
    <property type="interactions" value="383"/>
</dbReference>
<dbReference type="PANTHER" id="PTHR12919:SF20">
    <property type="entry name" value="SMALL RIBOSOMAL SUBUNIT PROTEIN BS16M"/>
    <property type="match status" value="1"/>
</dbReference>
<dbReference type="Proteomes" id="UP000009222">
    <property type="component" value="Chromosome"/>
</dbReference>
<dbReference type="HAMAP" id="MF_00385">
    <property type="entry name" value="Ribosomal_bS16"/>
    <property type="match status" value="1"/>
</dbReference>
<dbReference type="STRING" id="545695.TREAZ_2465"/>
<keyword evidence="2 3" id="KW-0687">Ribonucleoprotein</keyword>
<dbReference type="GO" id="GO:0015935">
    <property type="term" value="C:small ribosomal subunit"/>
    <property type="evidence" value="ECO:0007669"/>
    <property type="project" value="TreeGrafter"/>
</dbReference>
<protein>
    <recommendedName>
        <fullName evidence="3">Small ribosomal subunit protein bS16</fullName>
    </recommendedName>
</protein>
<organism evidence="4 5">
    <name type="scientific">Leadbettera azotonutricia (strain ATCC BAA-888 / DSM 13862 / ZAS-9)</name>
    <name type="common">Treponema azotonutricium</name>
    <dbReference type="NCBI Taxonomy" id="545695"/>
    <lineage>
        <taxon>Bacteria</taxon>
        <taxon>Pseudomonadati</taxon>
        <taxon>Spirochaetota</taxon>
        <taxon>Spirochaetia</taxon>
        <taxon>Spirochaetales</taxon>
        <taxon>Breznakiellaceae</taxon>
        <taxon>Leadbettera</taxon>
    </lineage>
</organism>
<proteinExistence type="inferred from homology"/>
<dbReference type="InParanoid" id="F5YFQ5"/>
<reference evidence="4 5" key="2">
    <citation type="journal article" date="2011" name="ISME J.">
        <title>RNA-seq reveals cooperative metabolic interactions between two termite-gut spirochete species in co-culture.</title>
        <authorList>
            <person name="Rosenthal A.Z."/>
            <person name="Matson E.G."/>
            <person name="Eldar A."/>
            <person name="Leadbetter J.R."/>
        </authorList>
    </citation>
    <scope>NUCLEOTIDE SEQUENCE [LARGE SCALE GENOMIC DNA]</scope>
    <source>
        <strain evidence="5">ATCC BAA-888 / DSM 13862 / ZAS-9</strain>
    </source>
</reference>
<comment type="similarity">
    <text evidence="3">Belongs to the bacterial ribosomal protein bS16 family.</text>
</comment>
<evidence type="ECO:0000256" key="1">
    <source>
        <dbReference type="ARBA" id="ARBA00022980"/>
    </source>
</evidence>
<keyword evidence="5" id="KW-1185">Reference proteome</keyword>
<name>F5YFQ5_LEAAZ</name>
<dbReference type="OrthoDB" id="9807878at2"/>
<dbReference type="Gene3D" id="3.30.1320.10">
    <property type="match status" value="1"/>
</dbReference>
<dbReference type="HOGENOM" id="CLU_100590_5_0_12"/>
<dbReference type="PANTHER" id="PTHR12919">
    <property type="entry name" value="30S RIBOSOMAL PROTEIN S16"/>
    <property type="match status" value="1"/>
</dbReference>
<dbReference type="EMBL" id="CP001841">
    <property type="protein sequence ID" value="AEF83515.1"/>
    <property type="molecule type" value="Genomic_DNA"/>
</dbReference>
<dbReference type="AlphaFoldDB" id="F5YFQ5"/>
<evidence type="ECO:0000256" key="3">
    <source>
        <dbReference type="HAMAP-Rule" id="MF_00385"/>
    </source>
</evidence>
<evidence type="ECO:0000313" key="5">
    <source>
        <dbReference type="Proteomes" id="UP000009222"/>
    </source>
</evidence>
<dbReference type="KEGG" id="taz:TREAZ_2465"/>
<dbReference type="InterPro" id="IPR023803">
    <property type="entry name" value="Ribosomal_bS16_dom_sf"/>
</dbReference>
<dbReference type="RefSeq" id="WP_015713057.1">
    <property type="nucleotide sequence ID" value="NC_015577.1"/>
</dbReference>
<keyword evidence="1 3" id="KW-0689">Ribosomal protein</keyword>
<sequence>MSASIRLKRFGTKKRPYYRIVVIDSRAPRDGKTIEEVGFYHPIEAEEKQISFDADKVRIWVDKGAMVSDTVRGLLNKKGFSLN</sequence>
<dbReference type="Pfam" id="PF00886">
    <property type="entry name" value="Ribosomal_S16"/>
    <property type="match status" value="1"/>
</dbReference>
<dbReference type="InterPro" id="IPR000307">
    <property type="entry name" value="Ribosomal_bS16"/>
</dbReference>
<evidence type="ECO:0000313" key="4">
    <source>
        <dbReference type="EMBL" id="AEF83515.1"/>
    </source>
</evidence>
<dbReference type="GO" id="GO:0005737">
    <property type="term" value="C:cytoplasm"/>
    <property type="evidence" value="ECO:0007669"/>
    <property type="project" value="UniProtKB-ARBA"/>
</dbReference>
<dbReference type="GO" id="GO:0006412">
    <property type="term" value="P:translation"/>
    <property type="evidence" value="ECO:0007669"/>
    <property type="project" value="UniProtKB-UniRule"/>
</dbReference>
<gene>
    <name evidence="3 4" type="primary">rpsP</name>
    <name evidence="4" type="ordered locus">TREAZ_2465</name>
</gene>
<accession>F5YFQ5</accession>
<reference evidence="5" key="1">
    <citation type="submission" date="2009-12" db="EMBL/GenBank/DDBJ databases">
        <title>Complete sequence of Treponema azotonutricium strain ZAS-9.</title>
        <authorList>
            <person name="Tetu S.G."/>
            <person name="Matson E."/>
            <person name="Ren Q."/>
            <person name="Seshadri R."/>
            <person name="Elbourne L."/>
            <person name="Hassan K.A."/>
            <person name="Durkin A."/>
            <person name="Radune D."/>
            <person name="Mohamoud Y."/>
            <person name="Shay R."/>
            <person name="Jin S."/>
            <person name="Zhang X."/>
            <person name="Lucey K."/>
            <person name="Ballor N.R."/>
            <person name="Ottesen E."/>
            <person name="Rosenthal R."/>
            <person name="Allen A."/>
            <person name="Leadbetter J.R."/>
            <person name="Paulsen I.T."/>
        </authorList>
    </citation>
    <scope>NUCLEOTIDE SEQUENCE [LARGE SCALE GENOMIC DNA]</scope>
    <source>
        <strain evidence="5">ATCC BAA-888 / DSM 13862 / ZAS-9</strain>
    </source>
</reference>
<evidence type="ECO:0000256" key="2">
    <source>
        <dbReference type="ARBA" id="ARBA00023274"/>
    </source>
</evidence>
<dbReference type="SUPFAM" id="SSF54565">
    <property type="entry name" value="Ribosomal protein S16"/>
    <property type="match status" value="1"/>
</dbReference>